<evidence type="ECO:0000256" key="5">
    <source>
        <dbReference type="ARBA" id="ARBA00023242"/>
    </source>
</evidence>
<dbReference type="GO" id="GO:0045893">
    <property type="term" value="P:positive regulation of DNA-templated transcription"/>
    <property type="evidence" value="ECO:0007669"/>
    <property type="project" value="TreeGrafter"/>
</dbReference>
<dbReference type="PROSITE" id="PS01359">
    <property type="entry name" value="ZF_PHD_1"/>
    <property type="match status" value="1"/>
</dbReference>
<organism evidence="10 11">
    <name type="scientific">Debaryomyces fabryi</name>
    <dbReference type="NCBI Taxonomy" id="58627"/>
    <lineage>
        <taxon>Eukaryota</taxon>
        <taxon>Fungi</taxon>
        <taxon>Dikarya</taxon>
        <taxon>Ascomycota</taxon>
        <taxon>Saccharomycotina</taxon>
        <taxon>Pichiomycetes</taxon>
        <taxon>Debaryomycetaceae</taxon>
        <taxon>Debaryomyces</taxon>
    </lineage>
</organism>
<dbReference type="InterPro" id="IPR019787">
    <property type="entry name" value="Znf_PHD-finger"/>
</dbReference>
<dbReference type="RefSeq" id="XP_015465604.1">
    <property type="nucleotide sequence ID" value="XM_015613581.1"/>
</dbReference>
<keyword evidence="7" id="KW-0175">Coiled coil</keyword>
<comment type="subcellular location">
    <subcellularLocation>
        <location evidence="1">Nucleus</location>
    </subcellularLocation>
</comment>
<dbReference type="PANTHER" id="PTHR46174">
    <property type="entry name" value="CXXC-TYPE ZINC FINGER PROTEIN 1"/>
    <property type="match status" value="1"/>
</dbReference>
<dbReference type="Pfam" id="PF00628">
    <property type="entry name" value="PHD"/>
    <property type="match status" value="1"/>
</dbReference>
<name>A0A0V1PTD9_9ASCO</name>
<feature type="compositionally biased region" description="Basic and acidic residues" evidence="8">
    <location>
        <begin position="19"/>
        <end position="32"/>
    </location>
</feature>
<dbReference type="Proteomes" id="UP000054251">
    <property type="component" value="Unassembled WGS sequence"/>
</dbReference>
<feature type="region of interest" description="Disordered" evidence="8">
    <location>
        <begin position="1"/>
        <end position="48"/>
    </location>
</feature>
<keyword evidence="11" id="KW-1185">Reference proteome</keyword>
<dbReference type="AlphaFoldDB" id="A0A0V1PTD9"/>
<dbReference type="InterPro" id="IPR011011">
    <property type="entry name" value="Znf_FYVE_PHD"/>
</dbReference>
<dbReference type="InterPro" id="IPR037869">
    <property type="entry name" value="Spp1/CFP1"/>
</dbReference>
<evidence type="ECO:0000256" key="8">
    <source>
        <dbReference type="SAM" id="MobiDB-lite"/>
    </source>
</evidence>
<dbReference type="GO" id="GO:0008270">
    <property type="term" value="F:zinc ion binding"/>
    <property type="evidence" value="ECO:0007669"/>
    <property type="project" value="UniProtKB-KW"/>
</dbReference>
<gene>
    <name evidence="10" type="ORF">AC631_04752</name>
</gene>
<dbReference type="InterPro" id="IPR019786">
    <property type="entry name" value="Zinc_finger_PHD-type_CS"/>
</dbReference>
<sequence length="427" mass="49929">MENEQVKKRRSASPAVSSKEVKKSKVEKENLLDGHSASPSGLSNRYPTEEIEDESYEEISKQYKKFSNAPKFNLNSEELFCICRKPDHGGELMISCDSCDEWFHFKCMKLNEDHSKLIAKFYCKFCRWKGVGSTKWKRKCRLEWCWEPIRADSKSKYCCDEHGITYIKQTLLIKNGINDLIPNDIKSIFNYCTTSDNGYQKLVLLGSKFPELPEISSLKKDGSDISELPESLKNNLTKIGSNLDKINSLIDFCRLKSDYLLKIKEKIKIINERLQASYQVEDQTENCEESSKGKRSKDSKSKKSKKFDLCCYDKSINQGIQTDILSKNDIEKFTISEDIYTDYKEQIDNIIGFYREHKDDIDSNSWFENTICLQDKRKCPRHNGWWNLINDEVVKRYNELSINAKKLEDEKLIMLRNYSIKIYELRS</sequence>
<evidence type="ECO:0000256" key="6">
    <source>
        <dbReference type="PROSITE-ProRule" id="PRU00146"/>
    </source>
</evidence>
<dbReference type="PROSITE" id="PS50016">
    <property type="entry name" value="ZF_PHD_2"/>
    <property type="match status" value="1"/>
</dbReference>
<dbReference type="SUPFAM" id="SSF57903">
    <property type="entry name" value="FYVE/PHD zinc finger"/>
    <property type="match status" value="1"/>
</dbReference>
<comment type="caution">
    <text evidence="10">The sequence shown here is derived from an EMBL/GenBank/DDBJ whole genome shotgun (WGS) entry which is preliminary data.</text>
</comment>
<keyword evidence="5" id="KW-0539">Nucleus</keyword>
<dbReference type="EMBL" id="LMYN01000139">
    <property type="protein sequence ID" value="KRZ99501.1"/>
    <property type="molecule type" value="Genomic_DNA"/>
</dbReference>
<dbReference type="SMART" id="SM00249">
    <property type="entry name" value="PHD"/>
    <property type="match status" value="1"/>
</dbReference>
<evidence type="ECO:0000313" key="10">
    <source>
        <dbReference type="EMBL" id="KRZ99501.1"/>
    </source>
</evidence>
<feature type="coiled-coil region" evidence="7">
    <location>
        <begin position="390"/>
        <end position="417"/>
    </location>
</feature>
<dbReference type="Gene3D" id="3.30.40.10">
    <property type="entry name" value="Zinc/RING finger domain, C3HC4 (zinc finger)"/>
    <property type="match status" value="1"/>
</dbReference>
<protein>
    <recommendedName>
        <fullName evidence="9">PHD-type domain-containing protein</fullName>
    </recommendedName>
</protein>
<evidence type="ECO:0000256" key="2">
    <source>
        <dbReference type="ARBA" id="ARBA00022723"/>
    </source>
</evidence>
<keyword evidence="3 6" id="KW-0863">Zinc-finger</keyword>
<evidence type="ECO:0000256" key="4">
    <source>
        <dbReference type="ARBA" id="ARBA00022833"/>
    </source>
</evidence>
<proteinExistence type="predicted"/>
<evidence type="ECO:0000256" key="1">
    <source>
        <dbReference type="ARBA" id="ARBA00004123"/>
    </source>
</evidence>
<evidence type="ECO:0000313" key="11">
    <source>
        <dbReference type="Proteomes" id="UP000054251"/>
    </source>
</evidence>
<dbReference type="InterPro" id="IPR001965">
    <property type="entry name" value="Znf_PHD"/>
</dbReference>
<dbReference type="PANTHER" id="PTHR46174:SF1">
    <property type="entry name" value="CXXC-TYPE ZINC FINGER PROTEIN 1"/>
    <property type="match status" value="1"/>
</dbReference>
<evidence type="ECO:0000256" key="3">
    <source>
        <dbReference type="ARBA" id="ARBA00022771"/>
    </source>
</evidence>
<keyword evidence="2" id="KW-0479">Metal-binding</keyword>
<feature type="compositionally biased region" description="Polar residues" evidence="8">
    <location>
        <begin position="37"/>
        <end position="46"/>
    </location>
</feature>
<accession>A0A0V1PTD9</accession>
<keyword evidence="4" id="KW-0862">Zinc</keyword>
<evidence type="ECO:0000256" key="7">
    <source>
        <dbReference type="SAM" id="Coils"/>
    </source>
</evidence>
<dbReference type="OrthoDB" id="436852at2759"/>
<dbReference type="GeneID" id="26841761"/>
<dbReference type="InterPro" id="IPR013083">
    <property type="entry name" value="Znf_RING/FYVE/PHD"/>
</dbReference>
<dbReference type="GO" id="GO:0048188">
    <property type="term" value="C:Set1C/COMPASS complex"/>
    <property type="evidence" value="ECO:0007669"/>
    <property type="project" value="InterPro"/>
</dbReference>
<feature type="domain" description="PHD-type" evidence="9">
    <location>
        <begin position="78"/>
        <end position="129"/>
    </location>
</feature>
<reference evidence="10 11" key="1">
    <citation type="submission" date="2015-11" db="EMBL/GenBank/DDBJ databases">
        <title>The genome of Debaryomyces fabryi.</title>
        <authorList>
            <person name="Tafer H."/>
            <person name="Lopandic K."/>
        </authorList>
    </citation>
    <scope>NUCLEOTIDE SEQUENCE [LARGE SCALE GENOMIC DNA]</scope>
    <source>
        <strain evidence="10 11">CBS 789</strain>
    </source>
</reference>
<evidence type="ECO:0000259" key="9">
    <source>
        <dbReference type="PROSITE" id="PS50016"/>
    </source>
</evidence>